<dbReference type="PRINTS" id="PR00420">
    <property type="entry name" value="RNGMNOXGNASE"/>
</dbReference>
<dbReference type="InterPro" id="IPR036188">
    <property type="entry name" value="FAD/NAD-bd_sf"/>
</dbReference>
<accession>A0ABP9TE68</accession>
<comment type="caution">
    <text evidence="3">The sequence shown here is derived from an EMBL/GenBank/DDBJ whole genome shotgun (WGS) entry which is preliminary data.</text>
</comment>
<dbReference type="Gene3D" id="3.30.70.2450">
    <property type="match status" value="1"/>
</dbReference>
<dbReference type="NCBIfam" id="NF004829">
    <property type="entry name" value="PRK06183.1-3"/>
    <property type="match status" value="1"/>
</dbReference>
<dbReference type="SUPFAM" id="SSF51905">
    <property type="entry name" value="FAD/NAD(P)-binding domain"/>
    <property type="match status" value="1"/>
</dbReference>
<dbReference type="InterPro" id="IPR002938">
    <property type="entry name" value="FAD-bd"/>
</dbReference>
<dbReference type="Gene3D" id="3.50.50.60">
    <property type="entry name" value="FAD/NAD(P)-binding domain"/>
    <property type="match status" value="1"/>
</dbReference>
<dbReference type="PANTHER" id="PTHR43476">
    <property type="entry name" value="3-(3-HYDROXY-PHENYL)PROPIONATE/3-HYDROXYCINNAMIC ACID HYDROXYLASE"/>
    <property type="match status" value="1"/>
</dbReference>
<feature type="domain" description="FAD-binding" evidence="2">
    <location>
        <begin position="7"/>
        <end position="348"/>
    </location>
</feature>
<keyword evidence="4" id="KW-1185">Reference proteome</keyword>
<evidence type="ECO:0000313" key="3">
    <source>
        <dbReference type="EMBL" id="GAA5214983.1"/>
    </source>
</evidence>
<organism evidence="3 4">
    <name type="scientific">Streptomyces thinghirensis</name>
    <dbReference type="NCBI Taxonomy" id="551547"/>
    <lineage>
        <taxon>Bacteria</taxon>
        <taxon>Bacillati</taxon>
        <taxon>Actinomycetota</taxon>
        <taxon>Actinomycetes</taxon>
        <taxon>Kitasatosporales</taxon>
        <taxon>Streptomycetaceae</taxon>
        <taxon>Streptomyces</taxon>
    </lineage>
</organism>
<reference evidence="4" key="1">
    <citation type="journal article" date="2019" name="Int. J. Syst. Evol. Microbiol.">
        <title>The Global Catalogue of Microorganisms (GCM) 10K type strain sequencing project: providing services to taxonomists for standard genome sequencing and annotation.</title>
        <authorList>
            <consortium name="The Broad Institute Genomics Platform"/>
            <consortium name="The Broad Institute Genome Sequencing Center for Infectious Disease"/>
            <person name="Wu L."/>
            <person name="Ma J."/>
        </authorList>
    </citation>
    <scope>NUCLEOTIDE SEQUENCE [LARGE SCALE GENOMIC DNA]</scope>
    <source>
        <strain evidence="4">JCM 18306</strain>
    </source>
</reference>
<evidence type="ECO:0000313" key="4">
    <source>
        <dbReference type="Proteomes" id="UP001499878"/>
    </source>
</evidence>
<dbReference type="PANTHER" id="PTHR43476:SF3">
    <property type="entry name" value="FAD-BINDING MONOOXYGENASE"/>
    <property type="match status" value="1"/>
</dbReference>
<name>A0ABP9TE68_9ACTN</name>
<dbReference type="Pfam" id="PF01494">
    <property type="entry name" value="FAD_binding_3"/>
    <property type="match status" value="1"/>
</dbReference>
<dbReference type="Proteomes" id="UP001499878">
    <property type="component" value="Unassembled WGS sequence"/>
</dbReference>
<dbReference type="InterPro" id="IPR050631">
    <property type="entry name" value="PheA/TfdB_FAD_monoxygenase"/>
</dbReference>
<evidence type="ECO:0000259" key="2">
    <source>
        <dbReference type="Pfam" id="PF01494"/>
    </source>
</evidence>
<dbReference type="RefSeq" id="WP_345636238.1">
    <property type="nucleotide sequence ID" value="NZ_BAABJR010000019.1"/>
</dbReference>
<dbReference type="EMBL" id="BAABJR010000019">
    <property type="protein sequence ID" value="GAA5214983.1"/>
    <property type="molecule type" value="Genomic_DNA"/>
</dbReference>
<evidence type="ECO:0000256" key="1">
    <source>
        <dbReference type="ARBA" id="ARBA00023002"/>
    </source>
</evidence>
<keyword evidence="1" id="KW-0560">Oxidoreductase</keyword>
<gene>
    <name evidence="3" type="ORF">GCM10023323_62240</name>
</gene>
<sequence length="538" mass="57800">MHTQTTDADVLIVGYGPVGQVLALQLAARGRRVTVVERWRTGYPMPRAVAFDSEGARILAAAGIGERIGEIGEPSGDYTWMNAAGQALLHVDVAERGRCGWPESTSMYQPALEAALIERGAALPELTVVRGEEVVAITDHGDRVEVTSREPQGGPDRVHTARWVVGCDGANSFVRGVIGTAMADLGFSHDWLICDVVLHEERRFRPNNLQICDPHRPRTSVSAGSGHRRWEFMRTAGETVAELNTEKSAWRLLELFDVHPGNATLERFHVYSFSARYAETWRSGRLLLAGDACHVMPPFAGQGMTAGFRDVTNLSWKLDAVLGGTADERLLDSYPVERRPHAKHAIQMSVNLGRIICQTDPKAAADRDMVMLATAERPVSPAAARQRSPLQPLTGGLLDLSEKGRPVRPAGVLTPQGRVAGADRAGWFDDVVGPGFVLLCGEDPAALLSEEERQYLDTLGARLVRVLPEGTDSGAADAGSVVDTDGVYLPFLAETGSTAVLVRPDHYAFGGAADRAGVSRLVAELRAGLGAPATTSGD</sequence>
<protein>
    <submittedName>
        <fullName evidence="3">Bifunctional 3-(3-hydroxy-phenyl)propionate/3-hydroxycinnamic acid hydroxylase</fullName>
    </submittedName>
</protein>
<proteinExistence type="predicted"/>